<dbReference type="InterPro" id="IPR029062">
    <property type="entry name" value="Class_I_gatase-like"/>
</dbReference>
<name>A0ABT4LDP3_9PROT</name>
<sequence length="219" mass="23124">MSVKVAIILSGCGFLDGAEIHEAVMTLYALQKLGAKTFCFAPDIDQRDVVNHLTGEIAKNEKRNVLVESARIARGQIQDIAAFDPEQFDAMALPGGFGAAKNLSSFASDGAACSINPDVESAIRGMIKLNKPVAALCISPAVVARLYTSPTLTIGQDVETANTLEAMGARHETTGHGEVVVDRTNKLVTTPCYMLDATVPDIACGAENAMSVLLTLIDD</sequence>
<dbReference type="GO" id="GO:0016829">
    <property type="term" value="F:lyase activity"/>
    <property type="evidence" value="ECO:0007669"/>
    <property type="project" value="UniProtKB-KW"/>
</dbReference>
<keyword evidence="2" id="KW-1185">Reference proteome</keyword>
<reference evidence="1" key="1">
    <citation type="submission" date="2022-12" db="EMBL/GenBank/DDBJ databases">
        <title>Bacterial isolates from different developmental stages of Nematostella vectensis.</title>
        <authorList>
            <person name="Fraune S."/>
        </authorList>
    </citation>
    <scope>NUCLEOTIDE SEQUENCE</scope>
    <source>
        <strain evidence="1">G21630-S1</strain>
    </source>
</reference>
<dbReference type="InterPro" id="IPR026041">
    <property type="entry name" value="ElbB"/>
</dbReference>
<dbReference type="CDD" id="cd03133">
    <property type="entry name" value="GATase1_ES1"/>
    <property type="match status" value="1"/>
</dbReference>
<organism evidence="1 2">
    <name type="scientific">Kiloniella laminariae</name>
    <dbReference type="NCBI Taxonomy" id="454162"/>
    <lineage>
        <taxon>Bacteria</taxon>
        <taxon>Pseudomonadati</taxon>
        <taxon>Pseudomonadota</taxon>
        <taxon>Alphaproteobacteria</taxon>
        <taxon>Rhodospirillales</taxon>
        <taxon>Kiloniellaceae</taxon>
        <taxon>Kiloniella</taxon>
    </lineage>
</organism>
<evidence type="ECO:0000313" key="2">
    <source>
        <dbReference type="Proteomes" id="UP001069802"/>
    </source>
</evidence>
<dbReference type="Gene3D" id="3.40.50.880">
    <property type="match status" value="1"/>
</dbReference>
<proteinExistence type="predicted"/>
<evidence type="ECO:0000313" key="1">
    <source>
        <dbReference type="EMBL" id="MCZ4279224.1"/>
    </source>
</evidence>
<dbReference type="PANTHER" id="PTHR10224:SF12">
    <property type="entry name" value="GLYOXALASE ELBB"/>
    <property type="match status" value="1"/>
</dbReference>
<dbReference type="EMBL" id="JAPWGY010000001">
    <property type="protein sequence ID" value="MCZ4279224.1"/>
    <property type="molecule type" value="Genomic_DNA"/>
</dbReference>
<dbReference type="RefSeq" id="WP_269421439.1">
    <property type="nucleotide sequence ID" value="NZ_JAPWGY010000001.1"/>
</dbReference>
<dbReference type="EC" id="4.2.1.-" evidence="1"/>
<comment type="caution">
    <text evidence="1">The sequence shown here is derived from an EMBL/GenBank/DDBJ whole genome shotgun (WGS) entry which is preliminary data.</text>
</comment>
<dbReference type="Proteomes" id="UP001069802">
    <property type="component" value="Unassembled WGS sequence"/>
</dbReference>
<accession>A0ABT4LDP3</accession>
<dbReference type="NCBIfam" id="NF008747">
    <property type="entry name" value="PRK11780.1"/>
    <property type="match status" value="1"/>
</dbReference>
<dbReference type="PANTHER" id="PTHR10224">
    <property type="entry name" value="ES1 PROTEIN HOMOLOG, MITOCHONDRIAL"/>
    <property type="match status" value="1"/>
</dbReference>
<keyword evidence="1" id="KW-0456">Lyase</keyword>
<protein>
    <submittedName>
        <fullName evidence="1">Isoprenoid biosynthesis glyoxalase ElbB</fullName>
        <ecNumber evidence="1">4.2.1.-</ecNumber>
    </submittedName>
</protein>
<dbReference type="PIRSF" id="PIRSF006320">
    <property type="entry name" value="Elb2"/>
    <property type="match status" value="1"/>
</dbReference>
<dbReference type="SUPFAM" id="SSF52317">
    <property type="entry name" value="Class I glutamine amidotransferase-like"/>
    <property type="match status" value="1"/>
</dbReference>
<gene>
    <name evidence="1" type="primary">elbB</name>
    <name evidence="1" type="ORF">O4H49_00450</name>
</gene>